<dbReference type="Pfam" id="PF01055">
    <property type="entry name" value="Glyco_hydro_31_2nd"/>
    <property type="match status" value="1"/>
</dbReference>
<dbReference type="Gene3D" id="2.60.40.1760">
    <property type="entry name" value="glycosyl hydrolase (family 31)"/>
    <property type="match status" value="1"/>
</dbReference>
<evidence type="ECO:0000313" key="6">
    <source>
        <dbReference type="EMBL" id="SDO26857.1"/>
    </source>
</evidence>
<dbReference type="SUPFAM" id="SSF51445">
    <property type="entry name" value="(Trans)glycosidases"/>
    <property type="match status" value="1"/>
</dbReference>
<evidence type="ECO:0000313" key="7">
    <source>
        <dbReference type="Proteomes" id="UP000199341"/>
    </source>
</evidence>
<dbReference type="InterPro" id="IPR017853">
    <property type="entry name" value="GH"/>
</dbReference>
<accession>A0A1H0I5Z1</accession>
<gene>
    <name evidence="6" type="ORF">SAMN05216259_108357</name>
</gene>
<sequence length="787" mass="82535">MDGAYLLGSLWREAVDGWSDARTALGRRRAGAADLARTAAMLRSAQGRLVVRSALRRRGTDRRDLPRYAPERARTPGALTGAEPEPGGGTVRFARAVLRVRVTAGGAVFCGWDGAEPEPSYALAAGCPPVDARAVLEPDGEGWRVVSERMTVRISARGAVAFHTPGGLLLRAEGPPRWRLPAGVVESRGGRWEQRARVPADARVYGLGGHGGGPALGTGTYRLWNSAAQAGGGPSAAMPVQLVVSDAGCHLVFHDSTWDGEVALWQGREGAGSGPDQPGGSRVSMEGGPVRYWVLAGTPTRVLSGWTALTGRPAVPPLWALGLHHALPPGAGGNEAVRAAAALREQGLPVAAVHLDTPGAGLEPAAAAEELAVQGVRLVSVVDPGVPAAPGTKPYEDGRAAGAFVRDARGREVRGVTRAGEAVFPDVTDPAARAWWGARYAEEPLRAFAGFAHTMDEPQSLAAFGDPTLPRSARHALEGSGGDHREAHNVYGLQLARAAYEGLRAQRPEQRPFLLARSGWAGVQRYAGTTAGDTAAGWAGLRESLALVLGLGLSGVPLSGPVVGGAGTDDPELLARWFQLAAYLPLLRTGAAGPGPDGQVLEPMRAALAERARLLPYLETVAHISRRTGAPWVRPLWWKSPGDRDLRACGDAFLLGDALLVAPVLAPGVTRRRVRLPRGRWYDTVTGQAYPGRSTVLTAAPAERIPVLAKAGAVLPVAGPDGAVELEVWAPRAGRSGGGEVIAGDPEGWSSPRRERYVTRWVEGRVAVEREGGGAPRYTVRVRGADA</sequence>
<dbReference type="Pfam" id="PF21365">
    <property type="entry name" value="Glyco_hydro_31_3rd"/>
    <property type="match status" value="1"/>
</dbReference>
<evidence type="ECO:0000256" key="1">
    <source>
        <dbReference type="ARBA" id="ARBA00007806"/>
    </source>
</evidence>
<dbReference type="SUPFAM" id="SSF74650">
    <property type="entry name" value="Galactose mutarotase-like"/>
    <property type="match status" value="1"/>
</dbReference>
<dbReference type="Proteomes" id="UP000199341">
    <property type="component" value="Unassembled WGS sequence"/>
</dbReference>
<dbReference type="GO" id="GO:0030246">
    <property type="term" value="F:carbohydrate binding"/>
    <property type="evidence" value="ECO:0007669"/>
    <property type="project" value="InterPro"/>
</dbReference>
<feature type="domain" description="Glycoside hydrolase family 31 TIM barrel" evidence="4">
    <location>
        <begin position="313"/>
        <end position="620"/>
    </location>
</feature>
<keyword evidence="2" id="KW-0326">Glycosidase</keyword>
<dbReference type="InterPro" id="IPR048395">
    <property type="entry name" value="Glyco_hydro_31_C"/>
</dbReference>
<evidence type="ECO:0000259" key="5">
    <source>
        <dbReference type="Pfam" id="PF21365"/>
    </source>
</evidence>
<comment type="similarity">
    <text evidence="1 2">Belongs to the glycosyl hydrolase 31 family.</text>
</comment>
<evidence type="ECO:0000259" key="4">
    <source>
        <dbReference type="Pfam" id="PF01055"/>
    </source>
</evidence>
<feature type="region of interest" description="Disordered" evidence="3">
    <location>
        <begin position="60"/>
        <end position="87"/>
    </location>
</feature>
<dbReference type="EMBL" id="FNIE01000008">
    <property type="protein sequence ID" value="SDO26857.1"/>
    <property type="molecule type" value="Genomic_DNA"/>
</dbReference>
<dbReference type="Gene3D" id="3.20.20.80">
    <property type="entry name" value="Glycosidases"/>
    <property type="match status" value="1"/>
</dbReference>
<dbReference type="CDD" id="cd14752">
    <property type="entry name" value="GH31_N"/>
    <property type="match status" value="1"/>
</dbReference>
<dbReference type="PANTHER" id="PTHR22762:SF120">
    <property type="entry name" value="HETEROGLYCAN GLUCOSIDASE 1"/>
    <property type="match status" value="1"/>
</dbReference>
<dbReference type="GO" id="GO:0005975">
    <property type="term" value="P:carbohydrate metabolic process"/>
    <property type="evidence" value="ECO:0007669"/>
    <property type="project" value="InterPro"/>
</dbReference>
<feature type="compositionally biased region" description="Basic and acidic residues" evidence="3">
    <location>
        <begin position="61"/>
        <end position="74"/>
    </location>
</feature>
<dbReference type="InterPro" id="IPR011013">
    <property type="entry name" value="Gal_mutarotase_sf_dom"/>
</dbReference>
<organism evidence="6 7">
    <name type="scientific">Actinacidiphila guanduensis</name>
    <dbReference type="NCBI Taxonomy" id="310781"/>
    <lineage>
        <taxon>Bacteria</taxon>
        <taxon>Bacillati</taxon>
        <taxon>Actinomycetota</taxon>
        <taxon>Actinomycetes</taxon>
        <taxon>Kitasatosporales</taxon>
        <taxon>Streptomycetaceae</taxon>
        <taxon>Actinacidiphila</taxon>
    </lineage>
</organism>
<dbReference type="Gene3D" id="2.60.40.1180">
    <property type="entry name" value="Golgi alpha-mannosidase II"/>
    <property type="match status" value="1"/>
</dbReference>
<dbReference type="PANTHER" id="PTHR22762">
    <property type="entry name" value="ALPHA-GLUCOSIDASE"/>
    <property type="match status" value="1"/>
</dbReference>
<proteinExistence type="inferred from homology"/>
<dbReference type="GO" id="GO:0004553">
    <property type="term" value="F:hydrolase activity, hydrolyzing O-glycosyl compounds"/>
    <property type="evidence" value="ECO:0007669"/>
    <property type="project" value="InterPro"/>
</dbReference>
<dbReference type="SUPFAM" id="SSF51011">
    <property type="entry name" value="Glycosyl hydrolase domain"/>
    <property type="match status" value="1"/>
</dbReference>
<keyword evidence="7" id="KW-1185">Reference proteome</keyword>
<evidence type="ECO:0000256" key="3">
    <source>
        <dbReference type="SAM" id="MobiDB-lite"/>
    </source>
</evidence>
<protein>
    <submittedName>
        <fullName evidence="6">Alpha-glucosidase</fullName>
    </submittedName>
</protein>
<dbReference type="AlphaFoldDB" id="A0A1H0I5Z1"/>
<reference evidence="6 7" key="1">
    <citation type="submission" date="2016-10" db="EMBL/GenBank/DDBJ databases">
        <authorList>
            <person name="de Groot N.N."/>
        </authorList>
    </citation>
    <scope>NUCLEOTIDE SEQUENCE [LARGE SCALE GENOMIC DNA]</scope>
    <source>
        <strain evidence="6 7">CGMCC 4.2022</strain>
    </source>
</reference>
<keyword evidence="2" id="KW-0378">Hydrolase</keyword>
<dbReference type="InterPro" id="IPR000322">
    <property type="entry name" value="Glyco_hydro_31_TIM"/>
</dbReference>
<name>A0A1H0I5Z1_9ACTN</name>
<feature type="domain" description="Glycosyl hydrolase family 31 C-terminal" evidence="5">
    <location>
        <begin position="629"/>
        <end position="715"/>
    </location>
</feature>
<dbReference type="InterPro" id="IPR013780">
    <property type="entry name" value="Glyco_hydro_b"/>
</dbReference>
<dbReference type="STRING" id="310781.SAMN05216259_108357"/>
<evidence type="ECO:0000256" key="2">
    <source>
        <dbReference type="RuleBase" id="RU361185"/>
    </source>
</evidence>